<dbReference type="RefSeq" id="WP_103776770.1">
    <property type="nucleotide sequence ID" value="NZ_PQLX01000020.1"/>
</dbReference>
<dbReference type="OrthoDB" id="6614383at2"/>
<gene>
    <name evidence="2" type="ORF">C3430_26975</name>
</gene>
<dbReference type="Pfam" id="PF00563">
    <property type="entry name" value="EAL"/>
    <property type="match status" value="1"/>
</dbReference>
<dbReference type="AlphaFoldDB" id="A0A2S4RPX2"/>
<reference evidence="2 3" key="1">
    <citation type="submission" date="2018-01" db="EMBL/GenBank/DDBJ databases">
        <title>Complete genome sequences of 14 Citrobacter spp. isolated from plant in Canada.</title>
        <authorList>
            <person name="Bhandare S.G."/>
            <person name="Colavecchio A."/>
            <person name="Jeukens J."/>
            <person name="Emond-Rheault J.-G."/>
            <person name="Freschi L."/>
            <person name="Hamel J."/>
            <person name="Kukavica-Ibrulj I."/>
            <person name="Levesque R."/>
            <person name="Goodridge L."/>
        </authorList>
    </citation>
    <scope>NUCLEOTIDE SEQUENCE [LARGE SCALE GENOMIC DNA]</scope>
    <source>
        <strain evidence="2 3">S1285</strain>
    </source>
</reference>
<dbReference type="Gene3D" id="3.20.20.450">
    <property type="entry name" value="EAL domain"/>
    <property type="match status" value="1"/>
</dbReference>
<sequence>MINRYKQHYLCEPVYDMTGSLKAVELLTGFTGPDGRMVSWGEVTDILTPEYKWLNFVRQLGCIRQYQEWFIRHGVAVSLNLDEETAHWLVRDDDILALLSTIACIRLEINEFFTSSDREKQGMLGRLRQHAALWLDDVGSGSHNNFDLLVRGYFSGAKIDKFFFWQHHVTNTAQLEKVIRDLTRFAGHVVVEGIENSQHLLALTRTPNCWLQGYIFQRTAMEFLQYIPLMTKSVGPKRPLLSFVESGEHSKFPVPHQYQSDR</sequence>
<evidence type="ECO:0000313" key="3">
    <source>
        <dbReference type="Proteomes" id="UP000237003"/>
    </source>
</evidence>
<dbReference type="Proteomes" id="UP000237003">
    <property type="component" value="Unassembled WGS sequence"/>
</dbReference>
<dbReference type="SUPFAM" id="SSF141868">
    <property type="entry name" value="EAL domain-like"/>
    <property type="match status" value="1"/>
</dbReference>
<name>A0A2S4RPX2_CITAM</name>
<feature type="domain" description="EAL" evidence="1">
    <location>
        <begin position="1"/>
        <end position="233"/>
    </location>
</feature>
<dbReference type="InterPro" id="IPR001633">
    <property type="entry name" value="EAL_dom"/>
</dbReference>
<dbReference type="EMBL" id="PQLX01000020">
    <property type="protein sequence ID" value="POU59121.1"/>
    <property type="molecule type" value="Genomic_DNA"/>
</dbReference>
<dbReference type="PROSITE" id="PS50883">
    <property type="entry name" value="EAL"/>
    <property type="match status" value="1"/>
</dbReference>
<dbReference type="SMART" id="SM00052">
    <property type="entry name" value="EAL"/>
    <property type="match status" value="1"/>
</dbReference>
<evidence type="ECO:0000313" key="2">
    <source>
        <dbReference type="EMBL" id="POU59121.1"/>
    </source>
</evidence>
<protein>
    <recommendedName>
        <fullName evidence="1">EAL domain-containing protein</fullName>
    </recommendedName>
</protein>
<evidence type="ECO:0000259" key="1">
    <source>
        <dbReference type="PROSITE" id="PS50883"/>
    </source>
</evidence>
<organism evidence="2 3">
    <name type="scientific">Citrobacter amalonaticus</name>
    <dbReference type="NCBI Taxonomy" id="35703"/>
    <lineage>
        <taxon>Bacteria</taxon>
        <taxon>Pseudomonadati</taxon>
        <taxon>Pseudomonadota</taxon>
        <taxon>Gammaproteobacteria</taxon>
        <taxon>Enterobacterales</taxon>
        <taxon>Enterobacteriaceae</taxon>
        <taxon>Citrobacter</taxon>
    </lineage>
</organism>
<proteinExistence type="predicted"/>
<accession>A0A2S4RPX2</accession>
<comment type="caution">
    <text evidence="2">The sequence shown here is derived from an EMBL/GenBank/DDBJ whole genome shotgun (WGS) entry which is preliminary data.</text>
</comment>
<dbReference type="InterPro" id="IPR035919">
    <property type="entry name" value="EAL_sf"/>
</dbReference>